<dbReference type="PANTHER" id="PTHR10622">
    <property type="entry name" value="HET DOMAIN-CONTAINING PROTEIN"/>
    <property type="match status" value="1"/>
</dbReference>
<dbReference type="Proteomes" id="UP001302126">
    <property type="component" value="Unassembled WGS sequence"/>
</dbReference>
<keyword evidence="2" id="KW-1185">Reference proteome</keyword>
<sequence>EISVARRTSWALGRETTRIEDQAYCLLGLFDINMPMLYGEGPKAFARLQQEIIETTDDCSVLAWG</sequence>
<feature type="non-terminal residue" evidence="1">
    <location>
        <position position="65"/>
    </location>
</feature>
<evidence type="ECO:0000313" key="2">
    <source>
        <dbReference type="Proteomes" id="UP001302126"/>
    </source>
</evidence>
<protein>
    <submittedName>
        <fullName evidence="1">Uncharacterized protein</fullName>
    </submittedName>
</protein>
<accession>A0AAN6WIJ4</accession>
<dbReference type="AlphaFoldDB" id="A0AAN6WIJ4"/>
<reference evidence="1" key="1">
    <citation type="journal article" date="2023" name="Mol. Phylogenet. Evol.">
        <title>Genome-scale phylogeny and comparative genomics of the fungal order Sordariales.</title>
        <authorList>
            <person name="Hensen N."/>
            <person name="Bonometti L."/>
            <person name="Westerberg I."/>
            <person name="Brannstrom I.O."/>
            <person name="Guillou S."/>
            <person name="Cros-Aarteil S."/>
            <person name="Calhoun S."/>
            <person name="Haridas S."/>
            <person name="Kuo A."/>
            <person name="Mondo S."/>
            <person name="Pangilinan J."/>
            <person name="Riley R."/>
            <person name="LaButti K."/>
            <person name="Andreopoulos B."/>
            <person name="Lipzen A."/>
            <person name="Chen C."/>
            <person name="Yan M."/>
            <person name="Daum C."/>
            <person name="Ng V."/>
            <person name="Clum A."/>
            <person name="Steindorff A."/>
            <person name="Ohm R.A."/>
            <person name="Martin F."/>
            <person name="Silar P."/>
            <person name="Natvig D.O."/>
            <person name="Lalanne C."/>
            <person name="Gautier V."/>
            <person name="Ament-Velasquez S.L."/>
            <person name="Kruys A."/>
            <person name="Hutchinson M.I."/>
            <person name="Powell A.J."/>
            <person name="Barry K."/>
            <person name="Miller A.N."/>
            <person name="Grigoriev I.V."/>
            <person name="Debuchy R."/>
            <person name="Gladieux P."/>
            <person name="Hiltunen Thoren M."/>
            <person name="Johannesson H."/>
        </authorList>
    </citation>
    <scope>NUCLEOTIDE SEQUENCE</scope>
    <source>
        <strain evidence="1">PSN309</strain>
    </source>
</reference>
<reference evidence="1" key="2">
    <citation type="submission" date="2023-05" db="EMBL/GenBank/DDBJ databases">
        <authorList>
            <consortium name="Lawrence Berkeley National Laboratory"/>
            <person name="Steindorff A."/>
            <person name="Hensen N."/>
            <person name="Bonometti L."/>
            <person name="Westerberg I."/>
            <person name="Brannstrom I.O."/>
            <person name="Guillou S."/>
            <person name="Cros-Aarteil S."/>
            <person name="Calhoun S."/>
            <person name="Haridas S."/>
            <person name="Kuo A."/>
            <person name="Mondo S."/>
            <person name="Pangilinan J."/>
            <person name="Riley R."/>
            <person name="Labutti K."/>
            <person name="Andreopoulos B."/>
            <person name="Lipzen A."/>
            <person name="Chen C."/>
            <person name="Yanf M."/>
            <person name="Daum C."/>
            <person name="Ng V."/>
            <person name="Clum A."/>
            <person name="Ohm R."/>
            <person name="Martin F."/>
            <person name="Silar P."/>
            <person name="Natvig D."/>
            <person name="Lalanne C."/>
            <person name="Gautier V."/>
            <person name="Ament-Velasquez S.L."/>
            <person name="Kruys A."/>
            <person name="Hutchinson M.I."/>
            <person name="Powell A.J."/>
            <person name="Barry K."/>
            <person name="Miller A.N."/>
            <person name="Grigoriev I.V."/>
            <person name="Debuchy R."/>
            <person name="Gladieux P."/>
            <person name="Thoren M.H."/>
            <person name="Johannesson H."/>
        </authorList>
    </citation>
    <scope>NUCLEOTIDE SEQUENCE</scope>
    <source>
        <strain evidence="1">PSN309</strain>
    </source>
</reference>
<comment type="caution">
    <text evidence="1">The sequence shown here is derived from an EMBL/GenBank/DDBJ whole genome shotgun (WGS) entry which is preliminary data.</text>
</comment>
<dbReference type="PANTHER" id="PTHR10622:SF10">
    <property type="entry name" value="HET DOMAIN-CONTAINING PROTEIN"/>
    <property type="match status" value="1"/>
</dbReference>
<name>A0AAN6WIJ4_9PEZI</name>
<evidence type="ECO:0000313" key="1">
    <source>
        <dbReference type="EMBL" id="KAK4182429.1"/>
    </source>
</evidence>
<proteinExistence type="predicted"/>
<feature type="non-terminal residue" evidence="1">
    <location>
        <position position="1"/>
    </location>
</feature>
<organism evidence="1 2">
    <name type="scientific">Podospora australis</name>
    <dbReference type="NCBI Taxonomy" id="1536484"/>
    <lineage>
        <taxon>Eukaryota</taxon>
        <taxon>Fungi</taxon>
        <taxon>Dikarya</taxon>
        <taxon>Ascomycota</taxon>
        <taxon>Pezizomycotina</taxon>
        <taxon>Sordariomycetes</taxon>
        <taxon>Sordariomycetidae</taxon>
        <taxon>Sordariales</taxon>
        <taxon>Podosporaceae</taxon>
        <taxon>Podospora</taxon>
    </lineage>
</organism>
<dbReference type="EMBL" id="MU864662">
    <property type="protein sequence ID" value="KAK4182429.1"/>
    <property type="molecule type" value="Genomic_DNA"/>
</dbReference>
<gene>
    <name evidence="1" type="ORF">QBC35DRAFT_361845</name>
</gene>